<comment type="caution">
    <text evidence="3">The sequence shown here is derived from an EMBL/GenBank/DDBJ whole genome shotgun (WGS) entry which is preliminary data.</text>
</comment>
<dbReference type="InterPro" id="IPR000160">
    <property type="entry name" value="GGDEF_dom"/>
</dbReference>
<dbReference type="SMART" id="SM00267">
    <property type="entry name" value="GGDEF"/>
    <property type="match status" value="1"/>
</dbReference>
<sequence length="130" mass="14617">MGQAVYRLSVILISTIQAERDYEHRVRHDVLTGLPNRRFLMETREALAPHPVVLTITDIDHFKSINDTYRLRAGDAVLQGVGVLMTTRLSAYGMAGQLGGEELAPIAPRAYEERARTVDAICMRERAQPR</sequence>
<feature type="domain" description="GGDEF" evidence="2">
    <location>
        <begin position="50"/>
        <end position="130"/>
    </location>
</feature>
<gene>
    <name evidence="3" type="ORF">GR303_21915</name>
</gene>
<organism evidence="3 4">
    <name type="scientific">Microvirga arsenatis</name>
    <dbReference type="NCBI Taxonomy" id="2692265"/>
    <lineage>
        <taxon>Bacteria</taxon>
        <taxon>Pseudomonadati</taxon>
        <taxon>Pseudomonadota</taxon>
        <taxon>Alphaproteobacteria</taxon>
        <taxon>Hyphomicrobiales</taxon>
        <taxon>Methylobacteriaceae</taxon>
        <taxon>Microvirga</taxon>
    </lineage>
</organism>
<dbReference type="SUPFAM" id="SSF55073">
    <property type="entry name" value="Nucleotide cyclase"/>
    <property type="match status" value="1"/>
</dbReference>
<evidence type="ECO:0000259" key="2">
    <source>
        <dbReference type="PROSITE" id="PS50887"/>
    </source>
</evidence>
<dbReference type="EMBL" id="JAAAXJ010000023">
    <property type="protein sequence ID" value="NBJ26992.1"/>
    <property type="molecule type" value="Genomic_DNA"/>
</dbReference>
<name>A0ABW9Z387_9HYPH</name>
<dbReference type="EC" id="2.7.7.65" evidence="1"/>
<keyword evidence="4" id="KW-1185">Reference proteome</keyword>
<dbReference type="InterPro" id="IPR043128">
    <property type="entry name" value="Rev_trsase/Diguanyl_cyclase"/>
</dbReference>
<dbReference type="RefSeq" id="WP_161726182.1">
    <property type="nucleotide sequence ID" value="NZ_JAAAXI010000030.1"/>
</dbReference>
<protein>
    <recommendedName>
        <fullName evidence="1">diguanylate cyclase</fullName>
        <ecNumber evidence="1">2.7.7.65</ecNumber>
    </recommendedName>
</protein>
<dbReference type="Gene3D" id="3.30.70.270">
    <property type="match status" value="1"/>
</dbReference>
<reference evidence="3 4" key="1">
    <citation type="submission" date="2020-01" db="EMBL/GenBank/DDBJ databases">
        <title>Microvirga sp. nov., an arsenate reduction bacterium isolated from Tibet hotspring sediments.</title>
        <authorList>
            <person name="Yuan C.-G."/>
        </authorList>
    </citation>
    <scope>NUCLEOTIDE SEQUENCE [LARGE SCALE GENOMIC DNA]</scope>
    <source>
        <strain evidence="3 4">SYSU G3D203</strain>
    </source>
</reference>
<accession>A0ABW9Z387</accession>
<evidence type="ECO:0000256" key="1">
    <source>
        <dbReference type="ARBA" id="ARBA00012528"/>
    </source>
</evidence>
<dbReference type="InterPro" id="IPR029787">
    <property type="entry name" value="Nucleotide_cyclase"/>
</dbReference>
<dbReference type="InterPro" id="IPR050469">
    <property type="entry name" value="Diguanylate_Cyclase"/>
</dbReference>
<dbReference type="NCBIfam" id="TIGR00254">
    <property type="entry name" value="GGDEF"/>
    <property type="match status" value="1"/>
</dbReference>
<dbReference type="Proteomes" id="UP000818323">
    <property type="component" value="Unassembled WGS sequence"/>
</dbReference>
<dbReference type="CDD" id="cd01949">
    <property type="entry name" value="GGDEF"/>
    <property type="match status" value="1"/>
</dbReference>
<dbReference type="Pfam" id="PF00990">
    <property type="entry name" value="GGDEF"/>
    <property type="match status" value="1"/>
</dbReference>
<evidence type="ECO:0000313" key="4">
    <source>
        <dbReference type="Proteomes" id="UP000818323"/>
    </source>
</evidence>
<dbReference type="PANTHER" id="PTHR45138">
    <property type="entry name" value="REGULATORY COMPONENTS OF SENSORY TRANSDUCTION SYSTEM"/>
    <property type="match status" value="1"/>
</dbReference>
<dbReference type="PANTHER" id="PTHR45138:SF24">
    <property type="entry name" value="DIGUANYLATE CYCLASE DGCC-RELATED"/>
    <property type="match status" value="1"/>
</dbReference>
<evidence type="ECO:0000313" key="3">
    <source>
        <dbReference type="EMBL" id="NBJ26992.1"/>
    </source>
</evidence>
<dbReference type="PROSITE" id="PS50887">
    <property type="entry name" value="GGDEF"/>
    <property type="match status" value="1"/>
</dbReference>
<proteinExistence type="predicted"/>